<dbReference type="Pfam" id="PF02410">
    <property type="entry name" value="RsfS"/>
    <property type="match status" value="1"/>
</dbReference>
<dbReference type="InterPro" id="IPR043519">
    <property type="entry name" value="NT_sf"/>
</dbReference>
<evidence type="ECO:0000313" key="5">
    <source>
        <dbReference type="Proteomes" id="UP001370348"/>
    </source>
</evidence>
<dbReference type="Proteomes" id="UP001370348">
    <property type="component" value="Chromosome"/>
</dbReference>
<keyword evidence="2" id="KW-0810">Translation regulation</keyword>
<dbReference type="PANTHER" id="PTHR21043">
    <property type="entry name" value="IOJAP SUPERFAMILY ORTHOLOG"/>
    <property type="match status" value="1"/>
</dbReference>
<comment type="similarity">
    <text evidence="1 2">Belongs to the Iojap/RsfS family.</text>
</comment>
<sequence>MATTRRTQSGSSTSKGGDGRTPRIRSSHGSPRPGKPVASGGSSGSSEPFAGSSRGDAPRLAPRRASTGAKSDAAPGTKPAAKRAAGSPLSQAAKGVGPKTRKAVRTESASVASDEARQNAIAIAVAALDKKAVGLEILDVAGKVDYADFLVLMTGRSDRQVIALSQGIEEALQKKGRRPLSVEGLPHANWVLMDYGDVVVHIFQDEARGLYDLEGLWLDARRLSVPVPDELRERS</sequence>
<dbReference type="PANTHER" id="PTHR21043:SF0">
    <property type="entry name" value="MITOCHONDRIAL ASSEMBLY OF RIBOSOMAL LARGE SUBUNIT PROTEIN 1"/>
    <property type="match status" value="1"/>
</dbReference>
<evidence type="ECO:0000256" key="2">
    <source>
        <dbReference type="HAMAP-Rule" id="MF_01477"/>
    </source>
</evidence>
<comment type="subunit">
    <text evidence="2">Interacts with ribosomal protein uL14 (rplN).</text>
</comment>
<dbReference type="HAMAP" id="MF_01477">
    <property type="entry name" value="Iojap_RsfS"/>
    <property type="match status" value="1"/>
</dbReference>
<keyword evidence="5" id="KW-1185">Reference proteome</keyword>
<comment type="function">
    <text evidence="2">Functions as a ribosomal silencing factor. Interacts with ribosomal protein uL14 (rplN), blocking formation of intersubunit bridge B8. Prevents association of the 30S and 50S ribosomal subunits and the formation of functional ribosomes, thus repressing translation.</text>
</comment>
<evidence type="ECO:0000313" key="4">
    <source>
        <dbReference type="EMBL" id="WXB12700.1"/>
    </source>
</evidence>
<dbReference type="InterPro" id="IPR004394">
    <property type="entry name" value="Iojap/RsfS/C7orf30"/>
</dbReference>
<dbReference type="EMBL" id="CP089984">
    <property type="protein sequence ID" value="WXB12700.1"/>
    <property type="molecule type" value="Genomic_DNA"/>
</dbReference>
<gene>
    <name evidence="2 4" type="primary">rsfS</name>
    <name evidence="4" type="ORF">LZC94_33225</name>
</gene>
<keyword evidence="2" id="KW-0963">Cytoplasm</keyword>
<evidence type="ECO:0000256" key="3">
    <source>
        <dbReference type="SAM" id="MobiDB-lite"/>
    </source>
</evidence>
<protein>
    <recommendedName>
        <fullName evidence="2">Ribosomal silencing factor RsfS</fullName>
    </recommendedName>
</protein>
<dbReference type="SUPFAM" id="SSF81301">
    <property type="entry name" value="Nucleotidyltransferase"/>
    <property type="match status" value="1"/>
</dbReference>
<reference evidence="4 5" key="1">
    <citation type="submission" date="2021-12" db="EMBL/GenBank/DDBJ databases">
        <title>Discovery of the Pendulisporaceae a myxobacterial family with distinct sporulation behavior and unique specialized metabolism.</title>
        <authorList>
            <person name="Garcia R."/>
            <person name="Popoff A."/>
            <person name="Bader C.D."/>
            <person name="Loehr J."/>
            <person name="Walesch S."/>
            <person name="Walt C."/>
            <person name="Boldt J."/>
            <person name="Bunk B."/>
            <person name="Haeckl F.J.F.P.J."/>
            <person name="Gunesch A.P."/>
            <person name="Birkelbach J."/>
            <person name="Nuebel U."/>
            <person name="Pietschmann T."/>
            <person name="Bach T."/>
            <person name="Mueller R."/>
        </authorList>
    </citation>
    <scope>NUCLEOTIDE SEQUENCE [LARGE SCALE GENOMIC DNA]</scope>
    <source>
        <strain evidence="4 5">MSr11954</strain>
    </source>
</reference>
<feature type="compositionally biased region" description="Low complexity" evidence="3">
    <location>
        <begin position="1"/>
        <end position="15"/>
    </location>
</feature>
<organism evidence="4 5">
    <name type="scientific">Pendulispora albinea</name>
    <dbReference type="NCBI Taxonomy" id="2741071"/>
    <lineage>
        <taxon>Bacteria</taxon>
        <taxon>Pseudomonadati</taxon>
        <taxon>Myxococcota</taxon>
        <taxon>Myxococcia</taxon>
        <taxon>Myxococcales</taxon>
        <taxon>Sorangiineae</taxon>
        <taxon>Pendulisporaceae</taxon>
        <taxon>Pendulispora</taxon>
    </lineage>
</organism>
<dbReference type="Gene3D" id="3.30.460.10">
    <property type="entry name" value="Beta Polymerase, domain 2"/>
    <property type="match status" value="1"/>
</dbReference>
<accession>A0ABZ2LQV2</accession>
<evidence type="ECO:0000256" key="1">
    <source>
        <dbReference type="ARBA" id="ARBA00010574"/>
    </source>
</evidence>
<keyword evidence="2" id="KW-0678">Repressor</keyword>
<comment type="subcellular location">
    <subcellularLocation>
        <location evidence="2">Cytoplasm</location>
    </subcellularLocation>
</comment>
<dbReference type="RefSeq" id="WP_394822321.1">
    <property type="nucleotide sequence ID" value="NZ_CP089984.1"/>
</dbReference>
<proteinExistence type="inferred from homology"/>
<name>A0ABZ2LQV2_9BACT</name>
<dbReference type="NCBIfam" id="TIGR00090">
    <property type="entry name" value="rsfS_iojap_ybeB"/>
    <property type="match status" value="1"/>
</dbReference>
<feature type="compositionally biased region" description="Low complexity" evidence="3">
    <location>
        <begin position="44"/>
        <end position="53"/>
    </location>
</feature>
<feature type="region of interest" description="Disordered" evidence="3">
    <location>
        <begin position="1"/>
        <end position="111"/>
    </location>
</feature>